<name>A0A1B9FX60_9TREE</name>
<dbReference type="InterPro" id="IPR050282">
    <property type="entry name" value="Cycloisomerase_2"/>
</dbReference>
<dbReference type="SUPFAM" id="SSF75011">
    <property type="entry name" value="3-carboxy-cis,cis-mucoante lactonizing enzyme"/>
    <property type="match status" value="1"/>
</dbReference>
<dbReference type="PANTHER" id="PTHR30344:SF1">
    <property type="entry name" value="6-PHOSPHOGLUCONOLACTONASE"/>
    <property type="match status" value="1"/>
</dbReference>
<comment type="similarity">
    <text evidence="1">Belongs to the cycloisomerase 2 family.</text>
</comment>
<gene>
    <name evidence="2" type="ORF">I302_07713</name>
    <name evidence="3" type="ORF">I302_107922</name>
</gene>
<dbReference type="Gene3D" id="2.130.10.10">
    <property type="entry name" value="YVTN repeat-like/Quinoprotein amine dehydrogenase"/>
    <property type="match status" value="1"/>
</dbReference>
<dbReference type="RefSeq" id="XP_019044429.1">
    <property type="nucleotide sequence ID" value="XM_019194306.1"/>
</dbReference>
<dbReference type="VEuPathDB" id="FungiDB:I302_07713"/>
<dbReference type="GO" id="GO:0017057">
    <property type="term" value="F:6-phosphogluconolactonase activity"/>
    <property type="evidence" value="ECO:0007669"/>
    <property type="project" value="TreeGrafter"/>
</dbReference>
<dbReference type="OrthoDB" id="9972196at2759"/>
<dbReference type="Proteomes" id="UP000092730">
    <property type="component" value="Chromosome 7"/>
</dbReference>
<organism evidence="2">
    <name type="scientific">Kwoniella bestiolae CBS 10118</name>
    <dbReference type="NCBI Taxonomy" id="1296100"/>
    <lineage>
        <taxon>Eukaryota</taxon>
        <taxon>Fungi</taxon>
        <taxon>Dikarya</taxon>
        <taxon>Basidiomycota</taxon>
        <taxon>Agaricomycotina</taxon>
        <taxon>Tremellomycetes</taxon>
        <taxon>Tremellales</taxon>
        <taxon>Cryptococcaceae</taxon>
        <taxon>Kwoniella</taxon>
    </lineage>
</organism>
<accession>A0A1B9FX60</accession>
<evidence type="ECO:0000313" key="3">
    <source>
        <dbReference type="EMBL" id="WVW85884.1"/>
    </source>
</evidence>
<evidence type="ECO:0000313" key="2">
    <source>
        <dbReference type="EMBL" id="OCF23359.1"/>
    </source>
</evidence>
<sequence>MTIRLLLGAYQPHIYDVLFHPPTPFTAPRLELQQKLNIGPNASWLCQHPTHKDVWYAVFECESKPEVVAFSIGSKAEGEEVQAELLGRVPASGTPCHVQVVGGATGLAIANYYGGSAFLVPLRPDGRFAVEPEVLTTPNLIKFTYLSEEEPKAHQCVDVPSKGEVWVVDTGNSGVWRLKLTKDKDGLASWENGGFEPTAFGHAPRQIIVSDDASQLYTLHARSCLVTHDNLSFPPDHPQRQVSVHDINPTGHHVDMATREPMSMPLAAALTLHKPSSTFTATVRLLKDEPVDAVAFFTLRADGTLTRPGIIRPSRGREYRGVGFVGDCFLVAGQDDGWITCFAWDKETDKWEEKEFDPPVRLDKVVDFKVFR</sequence>
<keyword evidence="4" id="KW-1185">Reference proteome</keyword>
<evidence type="ECO:0000256" key="1">
    <source>
        <dbReference type="ARBA" id="ARBA00005564"/>
    </source>
</evidence>
<reference evidence="3" key="2">
    <citation type="submission" date="2013-07" db="EMBL/GenBank/DDBJ databases">
        <authorList>
            <consortium name="The Broad Institute Genome Sequencing Platform"/>
            <person name="Cuomo C."/>
            <person name="Litvintseva A."/>
            <person name="Chen Y."/>
            <person name="Heitman J."/>
            <person name="Sun S."/>
            <person name="Springer D."/>
            <person name="Dromer F."/>
            <person name="Young S.K."/>
            <person name="Zeng Q."/>
            <person name="Gargeya S."/>
            <person name="Fitzgerald M."/>
            <person name="Abouelleil A."/>
            <person name="Alvarado L."/>
            <person name="Berlin A.M."/>
            <person name="Chapman S.B."/>
            <person name="Dewar J."/>
            <person name="Goldberg J."/>
            <person name="Griggs A."/>
            <person name="Gujja S."/>
            <person name="Hansen M."/>
            <person name="Howarth C."/>
            <person name="Imamovic A."/>
            <person name="Larimer J."/>
            <person name="McCowan C."/>
            <person name="Murphy C."/>
            <person name="Pearson M."/>
            <person name="Priest M."/>
            <person name="Roberts A."/>
            <person name="Saif S."/>
            <person name="Shea T."/>
            <person name="Sykes S."/>
            <person name="Wortman J."/>
            <person name="Nusbaum C."/>
            <person name="Birren B."/>
        </authorList>
    </citation>
    <scope>NUCLEOTIDE SEQUENCE</scope>
    <source>
        <strain evidence="3">CBS 10118</strain>
    </source>
</reference>
<reference evidence="3" key="4">
    <citation type="submission" date="2024-02" db="EMBL/GenBank/DDBJ databases">
        <title>Comparative genomics of Cryptococcus and Kwoniella reveals pathogenesis evolution and contrasting modes of karyotype evolution via chromosome fusion or intercentromeric recombination.</title>
        <authorList>
            <person name="Coelho M.A."/>
            <person name="David-Palma M."/>
            <person name="Shea T."/>
            <person name="Bowers K."/>
            <person name="McGinley-Smith S."/>
            <person name="Mohammad A.W."/>
            <person name="Gnirke A."/>
            <person name="Yurkov A.M."/>
            <person name="Nowrousian M."/>
            <person name="Sun S."/>
            <person name="Cuomo C.A."/>
            <person name="Heitman J."/>
        </authorList>
    </citation>
    <scope>NUCLEOTIDE SEQUENCE</scope>
    <source>
        <strain evidence="3">CBS 10118</strain>
    </source>
</reference>
<dbReference type="InterPro" id="IPR015943">
    <property type="entry name" value="WD40/YVTN_repeat-like_dom_sf"/>
</dbReference>
<dbReference type="KEGG" id="kbi:30212112"/>
<dbReference type="EMBL" id="KI894024">
    <property type="protein sequence ID" value="OCF23359.1"/>
    <property type="molecule type" value="Genomic_DNA"/>
</dbReference>
<dbReference type="Pfam" id="PF10282">
    <property type="entry name" value="Lactonase"/>
    <property type="match status" value="1"/>
</dbReference>
<reference evidence="2" key="3">
    <citation type="submission" date="2014-01" db="EMBL/GenBank/DDBJ databases">
        <title>Evolution of pathogenesis and genome organization in the Tremellales.</title>
        <authorList>
            <person name="Cuomo C."/>
            <person name="Litvintseva A."/>
            <person name="Heitman J."/>
            <person name="Chen Y."/>
            <person name="Sun S."/>
            <person name="Springer D."/>
            <person name="Dromer F."/>
            <person name="Young S."/>
            <person name="Zeng Q."/>
            <person name="Chapman S."/>
            <person name="Gujja S."/>
            <person name="Saif S."/>
            <person name="Birren B."/>
        </authorList>
    </citation>
    <scope>NUCLEOTIDE SEQUENCE</scope>
    <source>
        <strain evidence="2">CBS 10118</strain>
    </source>
</reference>
<dbReference type="PANTHER" id="PTHR30344">
    <property type="entry name" value="6-PHOSPHOGLUCONOLACTONASE-RELATED"/>
    <property type="match status" value="1"/>
</dbReference>
<protein>
    <submittedName>
        <fullName evidence="2">Uncharacterized protein</fullName>
    </submittedName>
</protein>
<dbReference type="EMBL" id="CP144547">
    <property type="protein sequence ID" value="WVW85884.1"/>
    <property type="molecule type" value="Genomic_DNA"/>
</dbReference>
<dbReference type="AlphaFoldDB" id="A0A1B9FX60"/>
<dbReference type="GeneID" id="30212112"/>
<reference evidence="2" key="1">
    <citation type="submission" date="2013-07" db="EMBL/GenBank/DDBJ databases">
        <title>The Genome Sequence of Cryptococcus bestiolae CBS10118.</title>
        <authorList>
            <consortium name="The Broad Institute Genome Sequencing Platform"/>
            <person name="Cuomo C."/>
            <person name="Litvintseva A."/>
            <person name="Chen Y."/>
            <person name="Heitman J."/>
            <person name="Sun S."/>
            <person name="Springer D."/>
            <person name="Dromer F."/>
            <person name="Young S.K."/>
            <person name="Zeng Q."/>
            <person name="Gargeya S."/>
            <person name="Fitzgerald M."/>
            <person name="Abouelleil A."/>
            <person name="Alvarado L."/>
            <person name="Berlin A.M."/>
            <person name="Chapman S.B."/>
            <person name="Dewar J."/>
            <person name="Goldberg J."/>
            <person name="Griggs A."/>
            <person name="Gujja S."/>
            <person name="Hansen M."/>
            <person name="Howarth C."/>
            <person name="Imamovic A."/>
            <person name="Larimer J."/>
            <person name="McCowan C."/>
            <person name="Murphy C."/>
            <person name="Pearson M."/>
            <person name="Priest M."/>
            <person name="Roberts A."/>
            <person name="Saif S."/>
            <person name="Shea T."/>
            <person name="Sykes S."/>
            <person name="Wortman J."/>
            <person name="Nusbaum C."/>
            <person name="Birren B."/>
        </authorList>
    </citation>
    <scope>NUCLEOTIDE SEQUENCE [LARGE SCALE GENOMIC DNA]</scope>
    <source>
        <strain evidence="2">CBS 10118</strain>
    </source>
</reference>
<dbReference type="InterPro" id="IPR019405">
    <property type="entry name" value="Lactonase_7-beta_prop"/>
</dbReference>
<proteinExistence type="inferred from homology"/>
<evidence type="ECO:0000313" key="4">
    <source>
        <dbReference type="Proteomes" id="UP000092730"/>
    </source>
</evidence>